<evidence type="ECO:0000313" key="1">
    <source>
        <dbReference type="EMBL" id="KAJ8341619.1"/>
    </source>
</evidence>
<reference evidence="1" key="1">
    <citation type="journal article" date="2023" name="Science">
        <title>Genome structures resolve the early diversification of teleost fishes.</title>
        <authorList>
            <person name="Parey E."/>
            <person name="Louis A."/>
            <person name="Montfort J."/>
            <person name="Bouchez O."/>
            <person name="Roques C."/>
            <person name="Iampietro C."/>
            <person name="Lluch J."/>
            <person name="Castinel A."/>
            <person name="Donnadieu C."/>
            <person name="Desvignes T."/>
            <person name="Floi Bucao C."/>
            <person name="Jouanno E."/>
            <person name="Wen M."/>
            <person name="Mejri S."/>
            <person name="Dirks R."/>
            <person name="Jansen H."/>
            <person name="Henkel C."/>
            <person name="Chen W.J."/>
            <person name="Zahm M."/>
            <person name="Cabau C."/>
            <person name="Klopp C."/>
            <person name="Thompson A.W."/>
            <person name="Robinson-Rechavi M."/>
            <person name="Braasch I."/>
            <person name="Lecointre G."/>
            <person name="Bobe J."/>
            <person name="Postlethwait J.H."/>
            <person name="Berthelot C."/>
            <person name="Roest Crollius H."/>
            <person name="Guiguen Y."/>
        </authorList>
    </citation>
    <scope>NUCLEOTIDE SEQUENCE</scope>
    <source>
        <strain evidence="1">WJC10195</strain>
    </source>
</reference>
<organism evidence="1 2">
    <name type="scientific">Synaphobranchus kaupii</name>
    <name type="common">Kaup's arrowtooth eel</name>
    <dbReference type="NCBI Taxonomy" id="118154"/>
    <lineage>
        <taxon>Eukaryota</taxon>
        <taxon>Metazoa</taxon>
        <taxon>Chordata</taxon>
        <taxon>Craniata</taxon>
        <taxon>Vertebrata</taxon>
        <taxon>Euteleostomi</taxon>
        <taxon>Actinopterygii</taxon>
        <taxon>Neopterygii</taxon>
        <taxon>Teleostei</taxon>
        <taxon>Anguilliformes</taxon>
        <taxon>Synaphobranchidae</taxon>
        <taxon>Synaphobranchus</taxon>
    </lineage>
</organism>
<gene>
    <name evidence="1" type="ORF">SKAU_G00339100</name>
</gene>
<comment type="caution">
    <text evidence="1">The sequence shown here is derived from an EMBL/GenBank/DDBJ whole genome shotgun (WGS) entry which is preliminary data.</text>
</comment>
<evidence type="ECO:0000313" key="2">
    <source>
        <dbReference type="Proteomes" id="UP001152622"/>
    </source>
</evidence>
<keyword evidence="2" id="KW-1185">Reference proteome</keyword>
<protein>
    <submittedName>
        <fullName evidence="1">Uncharacterized protein</fullName>
    </submittedName>
</protein>
<dbReference type="EMBL" id="JAINUF010000015">
    <property type="protein sequence ID" value="KAJ8341619.1"/>
    <property type="molecule type" value="Genomic_DNA"/>
</dbReference>
<dbReference type="Proteomes" id="UP001152622">
    <property type="component" value="Chromosome 15"/>
</dbReference>
<dbReference type="AlphaFoldDB" id="A0A9Q1EMQ8"/>
<sequence length="125" mass="13555">MSRACGLWLAKQWVPMNPHWEYIHDVLYTTAHVGAPPTEDSVNLLAHSGSELKERGSVAVVHERQGICPSEPRPACAPVCNSASRFADCLWNHVVAAPGKGACSLPVREEFRADAAAFGCLMSWA</sequence>
<accession>A0A9Q1EMQ8</accession>
<proteinExistence type="predicted"/>
<name>A0A9Q1EMQ8_SYNKA</name>